<evidence type="ECO:0000313" key="2">
    <source>
        <dbReference type="Proteomes" id="UP000051861"/>
    </source>
</evidence>
<accession>A0A0S7XWX1</accession>
<dbReference type="PANTHER" id="PTHR43861">
    <property type="entry name" value="TRANS-ACONITATE 2-METHYLTRANSFERASE-RELATED"/>
    <property type="match status" value="1"/>
</dbReference>
<reference evidence="1 2" key="1">
    <citation type="journal article" date="2015" name="Microbiome">
        <title>Genomic resolution of linkages in carbon, nitrogen, and sulfur cycling among widespread estuary sediment bacteria.</title>
        <authorList>
            <person name="Baker B.J."/>
            <person name="Lazar C.S."/>
            <person name="Teske A.P."/>
            <person name="Dick G.J."/>
        </authorList>
    </citation>
    <scope>NUCLEOTIDE SEQUENCE [LARGE SCALE GENOMIC DNA]</scope>
    <source>
        <strain evidence="1">DG_54_3</strain>
    </source>
</reference>
<evidence type="ECO:0000313" key="1">
    <source>
        <dbReference type="EMBL" id="KPJ66978.1"/>
    </source>
</evidence>
<comment type="caution">
    <text evidence="1">The sequence shown here is derived from an EMBL/GenBank/DDBJ whole genome shotgun (WGS) entry which is preliminary data.</text>
</comment>
<protein>
    <recommendedName>
        <fullName evidence="3">Class I SAM-dependent methyltransferase</fullName>
    </recommendedName>
</protein>
<dbReference type="Pfam" id="PF13489">
    <property type="entry name" value="Methyltransf_23"/>
    <property type="match status" value="1"/>
</dbReference>
<dbReference type="PANTHER" id="PTHR43861:SF6">
    <property type="entry name" value="METHYLTRANSFERASE TYPE 11"/>
    <property type="match status" value="1"/>
</dbReference>
<dbReference type="CDD" id="cd02440">
    <property type="entry name" value="AdoMet_MTases"/>
    <property type="match status" value="1"/>
</dbReference>
<organism evidence="1 2">
    <name type="scientific">candidate division WOR-1 bacterium DG_54_3</name>
    <dbReference type="NCBI Taxonomy" id="1703775"/>
    <lineage>
        <taxon>Bacteria</taxon>
        <taxon>Bacillati</taxon>
        <taxon>Saganbacteria</taxon>
    </lineage>
</organism>
<gene>
    <name evidence="1" type="ORF">AMJ44_07590</name>
</gene>
<dbReference type="InterPro" id="IPR029063">
    <property type="entry name" value="SAM-dependent_MTases_sf"/>
</dbReference>
<dbReference type="EMBL" id="LIZX01000068">
    <property type="protein sequence ID" value="KPJ66978.1"/>
    <property type="molecule type" value="Genomic_DNA"/>
</dbReference>
<dbReference type="PATRIC" id="fig|1703775.3.peg.3015"/>
<name>A0A0S7XWX1_UNCSA</name>
<evidence type="ECO:0008006" key="3">
    <source>
        <dbReference type="Google" id="ProtNLM"/>
    </source>
</evidence>
<proteinExistence type="predicted"/>
<dbReference type="Proteomes" id="UP000051861">
    <property type="component" value="Unassembled WGS sequence"/>
</dbReference>
<dbReference type="AlphaFoldDB" id="A0A0S7XWX1"/>
<dbReference type="SUPFAM" id="SSF53335">
    <property type="entry name" value="S-adenosyl-L-methionine-dependent methyltransferases"/>
    <property type="match status" value="1"/>
</dbReference>
<sequence>MFQARDRNIKEKKLFNLVKCKRCGLVYLNPRPDKEEIKKYYPPWYHYRVHTKVVNFEKTKIWETPWREVMQKKVEPILRYKKEGSILDVGCGDGSLLKYMKELSWQTYGVELNQAASQHARDVLGLNVFSGRLEEADYPKDFFDIISLFHVLEHLPDPSGTLKKVRPLLRKNGFLLIEVPNFGSFEALVFRSKWAAIAAPLHTYHFTPRTLSIMLKNCGFIPVELGFIPELTKYVMGYSESLRYCLMDWGLYSPLWKRMDPRKKEISNNFSSSTWDNPLHSLEHITFSFFARFMDKIGLGSNLLAVARKKNLLRQQLKK</sequence>
<dbReference type="Gene3D" id="3.40.50.150">
    <property type="entry name" value="Vaccinia Virus protein VP39"/>
    <property type="match status" value="1"/>
</dbReference>